<comment type="caution">
    <text evidence="3">The sequence shown here is derived from an EMBL/GenBank/DDBJ whole genome shotgun (WGS) entry which is preliminary data.</text>
</comment>
<dbReference type="EMBL" id="JBHFFA010000007">
    <property type="protein sequence ID" value="KAL2613493.1"/>
    <property type="molecule type" value="Genomic_DNA"/>
</dbReference>
<sequence>MVIKVMRWGIPASTSRKYMVNIVLHRVDGLNAWRGTEEELKLLANLVWKGPRTALGSRLKGRKSSWTSSLPLGPNGTLQWQEEFENLCVLTMTKEETFQPWPISLSLCKEAAPSILKPKPSILGSVLLDLSELVCDTVKTSGIIKLPFPCNFGGSEKEATFSVSVRFVEMRNVIFDGFESVHRLVAPAKACMGEPMWDSDEEKPKKRGFRGIIPSIISIRRTSTEEERHDGGKVSPNSEGKLSPRSLESPPDSTSSYDSDDGEDSDGGFEHAGAVIKLQKQFSYGTIAGANLVVEGAIPLHPEDDGTADHGDVISIHRRTSTPGFTKALGGDESSDVAHSSQGSLSSLFPWRKRKLSFRSPRARGEPLLNKAYGEEGGDEIDWDRRQSETGSPSDRLALVTYKGEEGLSATSSNAAFLDFGDDLTFSVGSWEAKELLSRDGQMKLSANVFFASFDQRSESAAGESACTALVAVVADWLHSHPTLMPSRAEFDMLIRDGSAEWRKLCEVDSYKDRFPDRHFDLETILQAQVRPLCIVPEKSFVGFFQPEGLGDTCDFLQGAMSFDGIWDEIERSGPALYIVSWNDHFFVLRMEENSCYIIDTLGERLYEGCNQAYILHFDEKTSLCSVPAKLTKDTKVVSDEAAGSANPASSDKGEKTRQPEEVGDMEPASDSSVAECSADMVHVGKVACRDFIKGFFAALPLRELQIDVQKGLFGKARQHHRLLQIEFHYVKPTSSMLGLTVFEDS</sequence>
<dbReference type="PANTHER" id="PTHR31182:SF21">
    <property type="entry name" value="C2 NT-TYPE DOMAIN-CONTAINING PROTEIN"/>
    <property type="match status" value="1"/>
</dbReference>
<dbReference type="PROSITE" id="PS51840">
    <property type="entry name" value="C2_NT"/>
    <property type="match status" value="1"/>
</dbReference>
<feature type="compositionally biased region" description="Basic and acidic residues" evidence="1">
    <location>
        <begin position="222"/>
        <end position="232"/>
    </location>
</feature>
<feature type="compositionally biased region" description="Low complexity" evidence="1">
    <location>
        <begin position="248"/>
        <end position="257"/>
    </location>
</feature>
<feature type="compositionally biased region" description="Basic and acidic residues" evidence="1">
    <location>
        <begin position="652"/>
        <end position="661"/>
    </location>
</feature>
<feature type="region of interest" description="Disordered" evidence="1">
    <location>
        <begin position="638"/>
        <end position="670"/>
    </location>
</feature>
<dbReference type="AlphaFoldDB" id="A0ABD1XX08"/>
<protein>
    <recommendedName>
        <fullName evidence="2">C2 NT-type domain-containing protein</fullName>
    </recommendedName>
</protein>
<gene>
    <name evidence="3" type="ORF">R1flu_025185</name>
</gene>
<reference evidence="3 4" key="1">
    <citation type="submission" date="2024-09" db="EMBL/GenBank/DDBJ databases">
        <title>Chromosome-scale assembly of Riccia fluitans.</title>
        <authorList>
            <person name="Paukszto L."/>
            <person name="Sawicki J."/>
            <person name="Karawczyk K."/>
            <person name="Piernik-Szablinska J."/>
            <person name="Szczecinska M."/>
            <person name="Mazdziarz M."/>
        </authorList>
    </citation>
    <scope>NUCLEOTIDE SEQUENCE [LARGE SCALE GENOMIC DNA]</scope>
    <source>
        <strain evidence="3">Rf_01</strain>
        <tissue evidence="3">Aerial parts of the thallus</tissue>
    </source>
</reference>
<organism evidence="3 4">
    <name type="scientific">Riccia fluitans</name>
    <dbReference type="NCBI Taxonomy" id="41844"/>
    <lineage>
        <taxon>Eukaryota</taxon>
        <taxon>Viridiplantae</taxon>
        <taxon>Streptophyta</taxon>
        <taxon>Embryophyta</taxon>
        <taxon>Marchantiophyta</taxon>
        <taxon>Marchantiopsida</taxon>
        <taxon>Marchantiidae</taxon>
        <taxon>Marchantiales</taxon>
        <taxon>Ricciaceae</taxon>
        <taxon>Riccia</taxon>
    </lineage>
</organism>
<feature type="domain" description="C2 NT-type" evidence="2">
    <location>
        <begin position="8"/>
        <end position="169"/>
    </location>
</feature>
<accession>A0ABD1XX08</accession>
<keyword evidence="4" id="KW-1185">Reference proteome</keyword>
<name>A0ABD1XX08_9MARC</name>
<feature type="region of interest" description="Disordered" evidence="1">
    <location>
        <begin position="220"/>
        <end position="269"/>
    </location>
</feature>
<feature type="compositionally biased region" description="Acidic residues" evidence="1">
    <location>
        <begin position="258"/>
        <end position="267"/>
    </location>
</feature>
<evidence type="ECO:0000259" key="2">
    <source>
        <dbReference type="PROSITE" id="PS51840"/>
    </source>
</evidence>
<dbReference type="InterPro" id="IPR019448">
    <property type="entry name" value="NT-C2"/>
</dbReference>
<dbReference type="PANTHER" id="PTHR31182">
    <property type="entry name" value="C2 NT-TYPE DOMAIN-CONTAINING PROTEIN"/>
    <property type="match status" value="1"/>
</dbReference>
<evidence type="ECO:0000313" key="3">
    <source>
        <dbReference type="EMBL" id="KAL2613493.1"/>
    </source>
</evidence>
<feature type="region of interest" description="Disordered" evidence="1">
    <location>
        <begin position="369"/>
        <end position="394"/>
    </location>
</feature>
<evidence type="ECO:0000313" key="4">
    <source>
        <dbReference type="Proteomes" id="UP001605036"/>
    </source>
</evidence>
<proteinExistence type="predicted"/>
<dbReference type="Proteomes" id="UP001605036">
    <property type="component" value="Unassembled WGS sequence"/>
</dbReference>
<evidence type="ECO:0000256" key="1">
    <source>
        <dbReference type="SAM" id="MobiDB-lite"/>
    </source>
</evidence>